<keyword evidence="4" id="KW-0597">Phosphoprotein</keyword>
<dbReference type="InterPro" id="IPR001789">
    <property type="entry name" value="Sig_transdc_resp-reg_receiver"/>
</dbReference>
<dbReference type="SMART" id="SM00448">
    <property type="entry name" value="REC"/>
    <property type="match status" value="1"/>
</dbReference>
<evidence type="ECO:0000256" key="2">
    <source>
        <dbReference type="ARBA" id="ARBA00023125"/>
    </source>
</evidence>
<gene>
    <name evidence="8" type="ORF">MZV50_13240</name>
</gene>
<organism evidence="8 9">
    <name type="scientific">Caulobacter segnis</name>
    <dbReference type="NCBI Taxonomy" id="88688"/>
    <lineage>
        <taxon>Bacteria</taxon>
        <taxon>Pseudomonadati</taxon>
        <taxon>Pseudomonadota</taxon>
        <taxon>Alphaproteobacteria</taxon>
        <taxon>Caulobacterales</taxon>
        <taxon>Caulobacteraceae</taxon>
        <taxon>Caulobacter</taxon>
    </lineage>
</organism>
<reference evidence="8 9" key="1">
    <citation type="submission" date="2022-04" db="EMBL/GenBank/DDBJ databases">
        <title>Genome sequence of soybean root-associated Caulobacter segnis RL271.</title>
        <authorList>
            <person name="Longley R."/>
            <person name="Bonito G."/>
            <person name="Trigodet F."/>
            <person name="Crosson S."/>
            <person name="Fiebig A."/>
        </authorList>
    </citation>
    <scope>NUCLEOTIDE SEQUENCE [LARGE SCALE GENOMIC DNA]</scope>
    <source>
        <strain evidence="8 9">RL271</strain>
    </source>
</reference>
<evidence type="ECO:0000313" key="8">
    <source>
        <dbReference type="EMBL" id="USQ98446.1"/>
    </source>
</evidence>
<evidence type="ECO:0000313" key="9">
    <source>
        <dbReference type="Proteomes" id="UP001057520"/>
    </source>
</evidence>
<evidence type="ECO:0000256" key="1">
    <source>
        <dbReference type="ARBA" id="ARBA00023015"/>
    </source>
</evidence>
<feature type="domain" description="OmpR/PhoB-type" evidence="7">
    <location>
        <begin position="124"/>
        <end position="218"/>
    </location>
</feature>
<dbReference type="EMBL" id="CP096040">
    <property type="protein sequence ID" value="USQ98446.1"/>
    <property type="molecule type" value="Genomic_DNA"/>
</dbReference>
<keyword evidence="2 5" id="KW-0238">DNA-binding</keyword>
<name>A0ABY5A073_9CAUL</name>
<keyword evidence="1" id="KW-0805">Transcription regulation</keyword>
<protein>
    <submittedName>
        <fullName evidence="8">Response regulator transcription factor</fullName>
    </submittedName>
</protein>
<dbReference type="InterPro" id="IPR039420">
    <property type="entry name" value="WalR-like"/>
</dbReference>
<dbReference type="Gene3D" id="1.10.10.10">
    <property type="entry name" value="Winged helix-like DNA-binding domain superfamily/Winged helix DNA-binding domain"/>
    <property type="match status" value="1"/>
</dbReference>
<feature type="modified residue" description="4-aspartylphosphate" evidence="4">
    <location>
        <position position="51"/>
    </location>
</feature>
<dbReference type="Pfam" id="PF00072">
    <property type="entry name" value="Response_reg"/>
    <property type="match status" value="1"/>
</dbReference>
<proteinExistence type="predicted"/>
<evidence type="ECO:0000259" key="6">
    <source>
        <dbReference type="PROSITE" id="PS50110"/>
    </source>
</evidence>
<evidence type="ECO:0000256" key="3">
    <source>
        <dbReference type="ARBA" id="ARBA00023163"/>
    </source>
</evidence>
<dbReference type="PROSITE" id="PS51755">
    <property type="entry name" value="OMPR_PHOB"/>
    <property type="match status" value="1"/>
</dbReference>
<dbReference type="PANTHER" id="PTHR48111">
    <property type="entry name" value="REGULATOR OF RPOS"/>
    <property type="match status" value="1"/>
</dbReference>
<dbReference type="SUPFAM" id="SSF52172">
    <property type="entry name" value="CheY-like"/>
    <property type="match status" value="1"/>
</dbReference>
<sequence>MKLLLVEDDAMLGAAMKRGLEKAGYTVDWARDGEEALGGLLAQGYASVILDLNLPHLDGLDALKQLRARRDTTPVIIVTARGRGDQKIDGLDAGADDYLVKPFDLDELLARIRAQIRRAEGRVNDLLRVKDVTLDIGARLVRRDDVPVQLTAKELRALDLLMRRAGRFVSKDDLENALYDAAGGAESNTIEVTIYGLRKKLGADFILTARGLGYMVGK</sequence>
<dbReference type="Gene3D" id="3.40.50.2300">
    <property type="match status" value="1"/>
</dbReference>
<keyword evidence="3" id="KW-0804">Transcription</keyword>
<dbReference type="PANTHER" id="PTHR48111:SF67">
    <property type="entry name" value="TRANSCRIPTIONAL REGULATORY PROTEIN TCTD"/>
    <property type="match status" value="1"/>
</dbReference>
<dbReference type="SMART" id="SM00862">
    <property type="entry name" value="Trans_reg_C"/>
    <property type="match status" value="1"/>
</dbReference>
<dbReference type="PROSITE" id="PS50110">
    <property type="entry name" value="RESPONSE_REGULATORY"/>
    <property type="match status" value="1"/>
</dbReference>
<evidence type="ECO:0000256" key="4">
    <source>
        <dbReference type="PROSITE-ProRule" id="PRU00169"/>
    </source>
</evidence>
<dbReference type="InterPro" id="IPR001867">
    <property type="entry name" value="OmpR/PhoB-type_DNA-bd"/>
</dbReference>
<dbReference type="InterPro" id="IPR011006">
    <property type="entry name" value="CheY-like_superfamily"/>
</dbReference>
<dbReference type="InterPro" id="IPR036388">
    <property type="entry name" value="WH-like_DNA-bd_sf"/>
</dbReference>
<feature type="domain" description="Response regulatory" evidence="6">
    <location>
        <begin position="2"/>
        <end position="116"/>
    </location>
</feature>
<dbReference type="CDD" id="cd17624">
    <property type="entry name" value="REC_OmpR_PmrA-like"/>
    <property type="match status" value="1"/>
</dbReference>
<dbReference type="CDD" id="cd00383">
    <property type="entry name" value="trans_reg_C"/>
    <property type="match status" value="1"/>
</dbReference>
<accession>A0ABY5A073</accession>
<dbReference type="Proteomes" id="UP001057520">
    <property type="component" value="Chromosome"/>
</dbReference>
<evidence type="ECO:0000256" key="5">
    <source>
        <dbReference type="PROSITE-ProRule" id="PRU01091"/>
    </source>
</evidence>
<evidence type="ECO:0000259" key="7">
    <source>
        <dbReference type="PROSITE" id="PS51755"/>
    </source>
</evidence>
<dbReference type="Pfam" id="PF00486">
    <property type="entry name" value="Trans_reg_C"/>
    <property type="match status" value="1"/>
</dbReference>
<keyword evidence="9" id="KW-1185">Reference proteome</keyword>
<feature type="DNA-binding region" description="OmpR/PhoB-type" evidence="5">
    <location>
        <begin position="124"/>
        <end position="218"/>
    </location>
</feature>
<dbReference type="Gene3D" id="6.10.250.690">
    <property type="match status" value="1"/>
</dbReference>